<name>A0A8H7A9R7_9EURO</name>
<keyword evidence="3" id="KW-1185">Reference proteome</keyword>
<evidence type="ECO:0000256" key="1">
    <source>
        <dbReference type="SAM" id="MobiDB-lite"/>
    </source>
</evidence>
<feature type="compositionally biased region" description="Polar residues" evidence="1">
    <location>
        <begin position="301"/>
        <end position="311"/>
    </location>
</feature>
<gene>
    <name evidence="2" type="ORF">GJ744_004265</name>
</gene>
<feature type="compositionally biased region" description="Low complexity" evidence="1">
    <location>
        <begin position="274"/>
        <end position="300"/>
    </location>
</feature>
<dbReference type="AlphaFoldDB" id="A0A8H7A9R7"/>
<comment type="caution">
    <text evidence="2">The sequence shown here is derived from an EMBL/GenBank/DDBJ whole genome shotgun (WGS) entry which is preliminary data.</text>
</comment>
<feature type="compositionally biased region" description="Basic and acidic residues" evidence="1">
    <location>
        <begin position="94"/>
        <end position="105"/>
    </location>
</feature>
<sequence>MVRRSSISGEAEVRPAKRRSDTVIDNDGKKSGLESGYEGSRLRSRRRRNSTAGAARRPVKRRRAEGAETKQQRQVAPNTLTPPSTSPPTGSSELKNEISDDENGKENSQGSIRSCALLLKWKDIPCPGLPQVGYAFSYASGPICFLEIPSSAQKSLAAHWRPPQNYAAYVIYSLNPAPNLDNKLQGLKMVNELAVHGFVEDEDCDVREEIVQGMRALTFQKGSVVVSVSKLGGATKFKGYWPGSELDEEDKKMISEKLQSVMHDCAVANHKPSKWSTTTSPRSSSSTTPPKSAKPSPDSTAPRSATLTASQDEGETAHSTPSSFSGASASGGISTSLEASGLIKFIKVHWRHSKCIADIIRLIRPGRYTAHLRSSTSSADTEEEDDFKAVVVWSNLKEKKEGIHLLQRMIAQRLGGSEKDFLEGVTVCQEVIGDDEDDEEEVKEVKEAKAEGEKWAVLRKGDVVVGFPGERGMDVFTERVAELE</sequence>
<reference evidence="2" key="1">
    <citation type="submission" date="2020-02" db="EMBL/GenBank/DDBJ databases">
        <authorList>
            <person name="Palmer J.M."/>
        </authorList>
    </citation>
    <scope>NUCLEOTIDE SEQUENCE</scope>
    <source>
        <strain evidence="2">EPUS1.4</strain>
        <tissue evidence="2">Thallus</tissue>
    </source>
</reference>
<dbReference type="OrthoDB" id="10397184at2759"/>
<feature type="compositionally biased region" description="Low complexity" evidence="1">
    <location>
        <begin position="79"/>
        <end position="92"/>
    </location>
</feature>
<accession>A0A8H7A9R7</accession>
<feature type="region of interest" description="Disordered" evidence="1">
    <location>
        <begin position="1"/>
        <end position="109"/>
    </location>
</feature>
<feature type="compositionally biased region" description="Basic and acidic residues" evidence="1">
    <location>
        <begin position="11"/>
        <end position="32"/>
    </location>
</feature>
<protein>
    <submittedName>
        <fullName evidence="2">Uncharacterized protein</fullName>
    </submittedName>
</protein>
<evidence type="ECO:0000313" key="3">
    <source>
        <dbReference type="Proteomes" id="UP000606974"/>
    </source>
</evidence>
<feature type="compositionally biased region" description="Low complexity" evidence="1">
    <location>
        <begin position="319"/>
        <end position="330"/>
    </location>
</feature>
<proteinExistence type="predicted"/>
<dbReference type="EMBL" id="JAACFV010000194">
    <property type="protein sequence ID" value="KAF7503161.1"/>
    <property type="molecule type" value="Genomic_DNA"/>
</dbReference>
<feature type="region of interest" description="Disordered" evidence="1">
    <location>
        <begin position="269"/>
        <end position="330"/>
    </location>
</feature>
<evidence type="ECO:0000313" key="2">
    <source>
        <dbReference type="EMBL" id="KAF7503161.1"/>
    </source>
</evidence>
<organism evidence="2 3">
    <name type="scientific">Endocarpon pusillum</name>
    <dbReference type="NCBI Taxonomy" id="364733"/>
    <lineage>
        <taxon>Eukaryota</taxon>
        <taxon>Fungi</taxon>
        <taxon>Dikarya</taxon>
        <taxon>Ascomycota</taxon>
        <taxon>Pezizomycotina</taxon>
        <taxon>Eurotiomycetes</taxon>
        <taxon>Chaetothyriomycetidae</taxon>
        <taxon>Verrucariales</taxon>
        <taxon>Verrucariaceae</taxon>
        <taxon>Endocarpon</taxon>
    </lineage>
</organism>
<dbReference type="Proteomes" id="UP000606974">
    <property type="component" value="Unassembled WGS sequence"/>
</dbReference>